<reference evidence="2" key="1">
    <citation type="submission" date="2023-03" db="EMBL/GenBank/DDBJ databases">
        <title>Massive genome expansion in bonnet fungi (Mycena s.s.) driven by repeated elements and novel gene families across ecological guilds.</title>
        <authorList>
            <consortium name="Lawrence Berkeley National Laboratory"/>
            <person name="Harder C.B."/>
            <person name="Miyauchi S."/>
            <person name="Viragh M."/>
            <person name="Kuo A."/>
            <person name="Thoen E."/>
            <person name="Andreopoulos B."/>
            <person name="Lu D."/>
            <person name="Skrede I."/>
            <person name="Drula E."/>
            <person name="Henrissat B."/>
            <person name="Morin E."/>
            <person name="Kohler A."/>
            <person name="Barry K."/>
            <person name="LaButti K."/>
            <person name="Morin E."/>
            <person name="Salamov A."/>
            <person name="Lipzen A."/>
            <person name="Mereny Z."/>
            <person name="Hegedus B."/>
            <person name="Baldrian P."/>
            <person name="Stursova M."/>
            <person name="Weitz H."/>
            <person name="Taylor A."/>
            <person name="Grigoriev I.V."/>
            <person name="Nagy L.G."/>
            <person name="Martin F."/>
            <person name="Kauserud H."/>
        </authorList>
    </citation>
    <scope>NUCLEOTIDE SEQUENCE</scope>
    <source>
        <strain evidence="2">CBHHK173m</strain>
    </source>
</reference>
<accession>A0AAD6XWU7</accession>
<feature type="compositionally biased region" description="Basic and acidic residues" evidence="1">
    <location>
        <begin position="174"/>
        <end position="187"/>
    </location>
</feature>
<dbReference type="AlphaFoldDB" id="A0AAD6XWU7"/>
<sequence length="250" mass="27500">MRDSGPSTSSERLLDSECLPALLVYAEPGSDMSPQEFDTWFAQEPLAGEDARTLRYRAIDGQKPTWLAICESASISPESLGAGAPPSAAPPGLSMHTRTAYTPRGCRTHARCAPADIPAPILYTLRVTLAPEVDSAFEAWYSGSHTDGFARVPGWRRMRRYVLHAHSDVAAPRDAVERRNTVDRQEGSGDGGESPSRPYRHLAVHEWSHAAFADMPEYAALVDTLDGVTLKKSLRAFEMRVFELYPPRTS</sequence>
<dbReference type="Proteomes" id="UP001222325">
    <property type="component" value="Unassembled WGS sequence"/>
</dbReference>
<protein>
    <submittedName>
        <fullName evidence="2">Uncharacterized protein</fullName>
    </submittedName>
</protein>
<keyword evidence="3" id="KW-1185">Reference proteome</keyword>
<name>A0AAD6XWU7_9AGAR</name>
<gene>
    <name evidence="2" type="ORF">B0H15DRAFT_991662</name>
</gene>
<evidence type="ECO:0000313" key="3">
    <source>
        <dbReference type="Proteomes" id="UP001222325"/>
    </source>
</evidence>
<evidence type="ECO:0000313" key="2">
    <source>
        <dbReference type="EMBL" id="KAJ7101573.1"/>
    </source>
</evidence>
<feature type="region of interest" description="Disordered" evidence="1">
    <location>
        <begin position="172"/>
        <end position="198"/>
    </location>
</feature>
<organism evidence="2 3">
    <name type="scientific">Mycena belliarum</name>
    <dbReference type="NCBI Taxonomy" id="1033014"/>
    <lineage>
        <taxon>Eukaryota</taxon>
        <taxon>Fungi</taxon>
        <taxon>Dikarya</taxon>
        <taxon>Basidiomycota</taxon>
        <taxon>Agaricomycotina</taxon>
        <taxon>Agaricomycetes</taxon>
        <taxon>Agaricomycetidae</taxon>
        <taxon>Agaricales</taxon>
        <taxon>Marasmiineae</taxon>
        <taxon>Mycenaceae</taxon>
        <taxon>Mycena</taxon>
    </lineage>
</organism>
<proteinExistence type="predicted"/>
<comment type="caution">
    <text evidence="2">The sequence shown here is derived from an EMBL/GenBank/DDBJ whole genome shotgun (WGS) entry which is preliminary data.</text>
</comment>
<evidence type="ECO:0000256" key="1">
    <source>
        <dbReference type="SAM" id="MobiDB-lite"/>
    </source>
</evidence>
<dbReference type="EMBL" id="JARJCN010000004">
    <property type="protein sequence ID" value="KAJ7101573.1"/>
    <property type="molecule type" value="Genomic_DNA"/>
</dbReference>